<protein>
    <submittedName>
        <fullName evidence="17">Uncharacterized protein LOC108679222</fullName>
    </submittedName>
</protein>
<evidence type="ECO:0000313" key="16">
    <source>
        <dbReference type="Proteomes" id="UP000694843"/>
    </source>
</evidence>
<gene>
    <name evidence="17" type="primary">LOC108679222</name>
</gene>
<evidence type="ECO:0000256" key="12">
    <source>
        <dbReference type="ARBA" id="ARBA00023136"/>
    </source>
</evidence>
<organism evidence="16 17">
    <name type="scientific">Hyalella azteca</name>
    <name type="common">Amphipod</name>
    <dbReference type="NCBI Taxonomy" id="294128"/>
    <lineage>
        <taxon>Eukaryota</taxon>
        <taxon>Metazoa</taxon>
        <taxon>Ecdysozoa</taxon>
        <taxon>Arthropoda</taxon>
        <taxon>Crustacea</taxon>
        <taxon>Multicrustacea</taxon>
        <taxon>Malacostraca</taxon>
        <taxon>Eumalacostraca</taxon>
        <taxon>Peracarida</taxon>
        <taxon>Amphipoda</taxon>
        <taxon>Senticaudata</taxon>
        <taxon>Talitrida</taxon>
        <taxon>Talitroidea</taxon>
        <taxon>Hyalellidae</taxon>
        <taxon>Hyalella</taxon>
    </lineage>
</organism>
<evidence type="ECO:0000256" key="10">
    <source>
        <dbReference type="ARBA" id="ARBA00022989"/>
    </source>
</evidence>
<keyword evidence="11" id="KW-0333">Golgi apparatus</keyword>
<accession>A0A979FJE1</accession>
<evidence type="ECO:0000256" key="8">
    <source>
        <dbReference type="ARBA" id="ARBA00022723"/>
    </source>
</evidence>
<dbReference type="PANTHER" id="PTHR46396">
    <property type="entry name" value="PROTEIN O-LINKED-MANNOSE BETA-1,2-N-ACETYLGLUCOSAMINYLTRANSFERASE 1"/>
    <property type="match status" value="1"/>
</dbReference>
<dbReference type="GO" id="GO:0000139">
    <property type="term" value="C:Golgi membrane"/>
    <property type="evidence" value="ECO:0007669"/>
    <property type="project" value="UniProtKB-SubCell"/>
</dbReference>
<keyword evidence="7" id="KW-0812">Transmembrane</keyword>
<feature type="signal peptide" evidence="15">
    <location>
        <begin position="1"/>
        <end position="22"/>
    </location>
</feature>
<evidence type="ECO:0000256" key="5">
    <source>
        <dbReference type="ARBA" id="ARBA00022676"/>
    </source>
</evidence>
<keyword evidence="9" id="KW-0735">Signal-anchor</keyword>
<dbReference type="OrthoDB" id="6368075at2759"/>
<proteinExistence type="inferred from homology"/>
<keyword evidence="16" id="KW-1185">Reference proteome</keyword>
<name>A0A979FJE1_HYAAZ</name>
<dbReference type="GO" id="GO:0047223">
    <property type="term" value="F:beta-1,3-galactosyl-O-glycosyl-glycoprotein beta-1,3-N-acetylglucosaminyltransferase activity"/>
    <property type="evidence" value="ECO:0007669"/>
    <property type="project" value="TreeGrafter"/>
</dbReference>
<evidence type="ECO:0000256" key="7">
    <source>
        <dbReference type="ARBA" id="ARBA00022692"/>
    </source>
</evidence>
<dbReference type="RefSeq" id="XP_047737091.1">
    <property type="nucleotide sequence ID" value="XM_047881135.1"/>
</dbReference>
<keyword evidence="8" id="KW-0479">Metal-binding</keyword>
<dbReference type="InterPro" id="IPR052463">
    <property type="entry name" value="O-linked_mannose_GnT"/>
</dbReference>
<dbReference type="InterPro" id="IPR004139">
    <property type="entry name" value="Glyco_trans_13"/>
</dbReference>
<evidence type="ECO:0000256" key="4">
    <source>
        <dbReference type="ARBA" id="ARBA00006492"/>
    </source>
</evidence>
<evidence type="ECO:0000256" key="1">
    <source>
        <dbReference type="ARBA" id="ARBA00001936"/>
    </source>
</evidence>
<dbReference type="Proteomes" id="UP000694843">
    <property type="component" value="Unplaced"/>
</dbReference>
<dbReference type="GO" id="GO:0016266">
    <property type="term" value="P:protein O-linked glycosylation via N-acetyl-galactosamine"/>
    <property type="evidence" value="ECO:0007669"/>
    <property type="project" value="TreeGrafter"/>
</dbReference>
<keyword evidence="6" id="KW-0808">Transferase</keyword>
<comment type="pathway">
    <text evidence="3">Protein modification; protein glycosylation.</text>
</comment>
<evidence type="ECO:0000256" key="15">
    <source>
        <dbReference type="SAM" id="SignalP"/>
    </source>
</evidence>
<feature type="region of interest" description="Disordered" evidence="14">
    <location>
        <begin position="425"/>
        <end position="454"/>
    </location>
</feature>
<reference evidence="17" key="1">
    <citation type="submission" date="2025-08" db="UniProtKB">
        <authorList>
            <consortium name="RefSeq"/>
        </authorList>
    </citation>
    <scope>IDENTIFICATION</scope>
    <source>
        <tissue evidence="17">Whole organism</tissue>
    </source>
</reference>
<keyword evidence="12" id="KW-0472">Membrane</keyword>
<dbReference type="GO" id="GO:0046872">
    <property type="term" value="F:metal ion binding"/>
    <property type="evidence" value="ECO:0007669"/>
    <property type="project" value="UniProtKB-KW"/>
</dbReference>
<evidence type="ECO:0000256" key="14">
    <source>
        <dbReference type="SAM" id="MobiDB-lite"/>
    </source>
</evidence>
<evidence type="ECO:0000256" key="6">
    <source>
        <dbReference type="ARBA" id="ARBA00022679"/>
    </source>
</evidence>
<feature type="chain" id="PRO_5037332856" evidence="15">
    <location>
        <begin position="23"/>
        <end position="961"/>
    </location>
</feature>
<keyword evidence="5" id="KW-0328">Glycosyltransferase</keyword>
<comment type="subcellular location">
    <subcellularLocation>
        <location evidence="2">Golgi apparatus membrane</location>
        <topology evidence="2">Single-pass type II membrane protein</topology>
    </subcellularLocation>
</comment>
<evidence type="ECO:0000256" key="3">
    <source>
        <dbReference type="ARBA" id="ARBA00004922"/>
    </source>
</evidence>
<comment type="similarity">
    <text evidence="4">Belongs to the glycosyltransferase 13 family.</text>
</comment>
<dbReference type="PANTHER" id="PTHR46396:SF1">
    <property type="entry name" value="PROTEIN O-LINKED-MANNOSE BETA-1,2-N-ACETYLGLUCOSAMINYLTRANSFERASE 1"/>
    <property type="match status" value="1"/>
</dbReference>
<sequence length="961" mass="110311">MEIVVNLTVLFLLVVSLPFISGTPENASQPGDNVMFIPGDIHPLSLRYIDDSGNITIMNYTVNDRSLTHYNSSLEEFEAGVLRKNTNGRLVLHLPSGRNLTISVAQRTVVRLIDHDGKSDMSVDLSGFESLTMDDLKNDSSLLPVPSKPLSWPEPDWRPLRSVTVLANSSTVTITLNRNNQVTHTVLDNSSTVTITLNRNNQVTHTVLANSSTVTITLNRNNQVFHINTNITHPGLVWFKPHGLVMLVVHPLTCVVTYTNIFPTSEFGGYRDLITILKRVAPGRVIIIVGLYDGSLQMLDARQFLRDQIGSLVSEQYLFRDSWAWVFMMNGVTLGEAFSPNLLRDAGKAVPRNVTLENIIKLEYLLNAKRVQEMKYYASPPLNNEESIDQNRSDVLNITVGKSSINYRKKNWTLQALLPTNGHGETTTIKSTFKDSGDYEDHNNSQPPEKPDEDYDIEDFEYNNMNWNLQFFGNKNLSSKTSSPLMLDARIPVHEDPIYLLMEYDNCKIWAEAAELNARWVARMRFCQTHDGYGSLCDCKKPFFFKEKKPLLEGVYEEDIPILIITANRTLLLFRVLEALGSQPGIHKALVTVVMDDWREEVAQLAYILDIKLLQHAPEGTASVLVSRNLRFGLFHMLELYPDAKQFIVLEDDLILSPDFYKYMQHTSGIFELDKTVYCVSAFNHLSYPHTSMDSSRLYRVESFPAYGWMVPRREITYILPRWFPPNVTHDWDFMLGMSLLNHKKECIIPDVNRALHGGTVGLHARASWFHERHYSRRLINTNASAELMPMHRLRSEEYEEEMHQLISEAQPVYDFSLENFTLGYSKTGAHVLYVEQPNSKEMNITGEVIETEGINEPIFKTVGEAMRVWNTDVRELHKSTWRVNYRNQTLFVVGCPRAPYCKHMPKKYQVLAIADPNELTELVKDEYLYAHIRRIPFRYHHDHQDHVWRTMNTHWNSGVH</sequence>
<dbReference type="SUPFAM" id="SSF53448">
    <property type="entry name" value="Nucleotide-diphospho-sugar transferases"/>
    <property type="match status" value="1"/>
</dbReference>
<dbReference type="Pfam" id="PF03071">
    <property type="entry name" value="GNT-I"/>
    <property type="match status" value="1"/>
</dbReference>
<keyword evidence="15" id="KW-0732">Signal</keyword>
<comment type="cofactor">
    <cofactor evidence="1">
        <name>Mn(2+)</name>
        <dbReference type="ChEBI" id="CHEBI:29035"/>
    </cofactor>
</comment>
<evidence type="ECO:0000256" key="11">
    <source>
        <dbReference type="ARBA" id="ARBA00023034"/>
    </source>
</evidence>
<dbReference type="InterPro" id="IPR029044">
    <property type="entry name" value="Nucleotide-diphossugar_trans"/>
</dbReference>
<dbReference type="AlphaFoldDB" id="A0A979FJE1"/>
<dbReference type="Gene3D" id="3.90.550.10">
    <property type="entry name" value="Spore Coat Polysaccharide Biosynthesis Protein SpsA, Chain A"/>
    <property type="match status" value="1"/>
</dbReference>
<evidence type="ECO:0000256" key="9">
    <source>
        <dbReference type="ARBA" id="ARBA00022968"/>
    </source>
</evidence>
<dbReference type="GeneID" id="108679222"/>
<feature type="compositionally biased region" description="Basic and acidic residues" evidence="14">
    <location>
        <begin position="432"/>
        <end position="443"/>
    </location>
</feature>
<dbReference type="KEGG" id="hazt:108679222"/>
<evidence type="ECO:0000313" key="17">
    <source>
        <dbReference type="RefSeq" id="XP_047737091.1"/>
    </source>
</evidence>
<evidence type="ECO:0000256" key="2">
    <source>
        <dbReference type="ARBA" id="ARBA00004323"/>
    </source>
</evidence>
<keyword evidence="13" id="KW-0464">Manganese</keyword>
<evidence type="ECO:0000256" key="13">
    <source>
        <dbReference type="ARBA" id="ARBA00023211"/>
    </source>
</evidence>
<keyword evidence="10" id="KW-1133">Transmembrane helix</keyword>